<comment type="caution">
    <text evidence="1">The sequence shown here is derived from an EMBL/GenBank/DDBJ whole genome shotgun (WGS) entry which is preliminary data.</text>
</comment>
<reference evidence="1 2" key="1">
    <citation type="submission" date="2016-07" db="EMBL/GenBank/DDBJ databases">
        <title>Draft genome sequence of Prauserella muralis DSM 45305, isolated from a mould-covered wall in an indoor environment.</title>
        <authorList>
            <person name="Ruckert C."/>
            <person name="Albersmeier A."/>
            <person name="Jiang C.-L."/>
            <person name="Jiang Y."/>
            <person name="Kalinowski J."/>
            <person name="Schneider O."/>
            <person name="Winkler A."/>
            <person name="Zotchev S.B."/>
        </authorList>
    </citation>
    <scope>NUCLEOTIDE SEQUENCE [LARGE SCALE GENOMIC DNA]</scope>
    <source>
        <strain evidence="1 2">DSM 45305</strain>
    </source>
</reference>
<dbReference type="EMBL" id="MASW01000014">
    <property type="protein sequence ID" value="PXY17397.1"/>
    <property type="molecule type" value="Genomic_DNA"/>
</dbReference>
<accession>A0A2V4AE66</accession>
<protein>
    <submittedName>
        <fullName evidence="1">Mammalian cell entry protein</fullName>
    </submittedName>
</protein>
<evidence type="ECO:0000313" key="1">
    <source>
        <dbReference type="EMBL" id="PXY17397.1"/>
    </source>
</evidence>
<evidence type="ECO:0000313" key="2">
    <source>
        <dbReference type="Proteomes" id="UP000249915"/>
    </source>
</evidence>
<dbReference type="RefSeq" id="WP_009156920.1">
    <property type="nucleotide sequence ID" value="NZ_MASW01000014.1"/>
</dbReference>
<proteinExistence type="predicted"/>
<gene>
    <name evidence="1" type="ORF">BAY60_34470</name>
</gene>
<dbReference type="Pfam" id="PF02470">
    <property type="entry name" value="MlaD"/>
    <property type="match status" value="1"/>
</dbReference>
<dbReference type="AlphaFoldDB" id="A0A2V4AE66"/>
<dbReference type="PANTHER" id="PTHR33371">
    <property type="entry name" value="INTERMEMBRANE PHOSPHOLIPID TRANSPORT SYSTEM BINDING PROTEIN MLAD-RELATED"/>
    <property type="match status" value="1"/>
</dbReference>
<dbReference type="Proteomes" id="UP000249915">
    <property type="component" value="Unassembled WGS sequence"/>
</dbReference>
<dbReference type="InterPro" id="IPR052336">
    <property type="entry name" value="MlaD_Phospholipid_Transporter"/>
</dbReference>
<keyword evidence="2" id="KW-1185">Reference proteome</keyword>
<dbReference type="OrthoDB" id="5242071at2"/>
<sequence length="439" mass="46325">MESNPRKRLARARRSPFRLGLVFIVVALVVGVGLFNKDPILTTLKPGTTFAIHFARDYHLRPYVTEVKVAGVPVGKVTAVEPGSDGSARVEVKVDGDIPGKLRSAPSAVIRPATLLGGKYYLDLVPGGQPGDFGGTIPVARTEVPVELDKVTRALPPDTLESATSAVDSLDRTLDERGRAALDRLLADAPGTLDPAATVLDAARGTRPATDLTHVVGGLESTARTLTEQPGQLDAIVRDLDTLGTVLGRRSADLADALATLPRTLDSTNAGLRRLDGTLIRLRDTADPARPVAAELDTALAHADPVLAKARPLVTDLKNLLVDARPVVERLVPTARDATPVLDDVRGPVLDRLNGPVKATVLSPYHGTGPYSDTGGDRPLYQELAYMFANVDRASSMTDANGASIAFHPGVAPGTLAGLPISLEQLFRNLTGIGKGEPR</sequence>
<dbReference type="PANTHER" id="PTHR33371:SF4">
    <property type="entry name" value="INTERMEMBRANE PHOSPHOLIPID TRANSPORT SYSTEM BINDING PROTEIN MLAD"/>
    <property type="match status" value="1"/>
</dbReference>
<organism evidence="1 2">
    <name type="scientific">Prauserella muralis</name>
    <dbReference type="NCBI Taxonomy" id="588067"/>
    <lineage>
        <taxon>Bacteria</taxon>
        <taxon>Bacillati</taxon>
        <taxon>Actinomycetota</taxon>
        <taxon>Actinomycetes</taxon>
        <taxon>Pseudonocardiales</taxon>
        <taxon>Pseudonocardiaceae</taxon>
        <taxon>Prauserella</taxon>
    </lineage>
</organism>
<name>A0A2V4AE66_9PSEU</name>
<dbReference type="InterPro" id="IPR003399">
    <property type="entry name" value="Mce/MlaD"/>
</dbReference>